<sequence length="1005" mass="112151">MERIVVAHASRAPDATAVIEGAVSLTYAELVIEANNLSQALAKIELSEEEPVGILFGPGASQVITQLAVRIAGGTCVPIEPCLPEHRMTCMLQDVQAKHIITDKQERWMQDGFNTIYYGGPERHPAGIVPKLAFESQAQRSHILFTSGSSGKPKPVQLLNDGILHLARNTPATPFSQSDRVAAFNNPGFDLSLLEIWVTLVAGATIIITPRRIATDPSALPRFLRKHGITVIVLTTSLFSTITFANPNVFHTTRHVFIGGDVASVQVMRKVLANGPPQHLWNTYGPTECTTLTTMLEVTHEEANRERIGIGLPVGDMRVFLIDEDQKPIFDHGKRGEMCIVGPQQFTGYLGQTSAAEKNFIYLPKDVLKVPGEKNDMVRLYRTGDLGSWRPGSECLDFLGRLDTQIKYRGFRVELGEIERVLLSHGGVQGVVVCRQPPLLDGGMDALVAFIVGNDPSTAELMAFARERLPLYMVPTDMEVVSNFPMTPNGKIDRKVLMDHRLKRLEGQATQLPNEAGSNKKREVLQGLWKKALGVPRVHDEDDFFELGATSLQASTLLALIQVHLGCLITMESLYSNSKLSSLLRLIYPTEPLSQQNAPDNTRTWLEDVNRVENIELVPHWESEHEGRVFVTGATGFVGAHFLHHLLQKPSVKRVACLIRPRENSAATSRVQEALERYDLWNECAAQADKLILLAGDLSDNSLGLGADQFNWLSNWASIIFHIGAKINFCESYREHHASNVSGTYNALRLAATGRRKAFHYLSSIDAWGPTGFVLGTKELYEDEPLMPHSQAVRYDLGYSHSQWTAEAMVRRMRDRGLPTVIYRPGFILGDRKTGSSNPDDFVSRLIVGCIQLGTFPRLDQRLEYVTIDYVISAMLHIASSNTSIGRSYSLLSPDQSQSATVLDTCRIINEAGYQVKVLDYSDWVQEVLEKQRPDGPLASLLPMFQEPVMGHLTRWEASQYTPYYRSDNTVQALKDRPDIEYHPLDADMIKRFISFWNRKGFYKV</sequence>
<accession>A0A5N6TPL8</accession>
<keyword evidence="2" id="KW-0597">Phosphoprotein</keyword>
<dbReference type="InterPro" id="IPR020845">
    <property type="entry name" value="AMP-binding_CS"/>
</dbReference>
<dbReference type="InterPro" id="IPR025110">
    <property type="entry name" value="AMP-bd_C"/>
</dbReference>
<dbReference type="PANTHER" id="PTHR44845">
    <property type="entry name" value="CARRIER DOMAIN-CONTAINING PROTEIN"/>
    <property type="match status" value="1"/>
</dbReference>
<dbReference type="CDD" id="cd05930">
    <property type="entry name" value="A_NRPS"/>
    <property type="match status" value="1"/>
</dbReference>
<evidence type="ECO:0000256" key="2">
    <source>
        <dbReference type="ARBA" id="ARBA00022553"/>
    </source>
</evidence>
<dbReference type="Gene3D" id="3.40.50.720">
    <property type="entry name" value="NAD(P)-binding Rossmann-like Domain"/>
    <property type="match status" value="1"/>
</dbReference>
<evidence type="ECO:0000313" key="6">
    <source>
        <dbReference type="Proteomes" id="UP000325780"/>
    </source>
</evidence>
<comment type="similarity">
    <text evidence="3">Belongs to the NRP synthetase family.</text>
</comment>
<gene>
    <name evidence="5" type="ORF">BDV25DRAFT_23062</name>
</gene>
<dbReference type="SUPFAM" id="SSF56801">
    <property type="entry name" value="Acetyl-CoA synthetase-like"/>
    <property type="match status" value="1"/>
</dbReference>
<dbReference type="PROSITE" id="PS50075">
    <property type="entry name" value="CARRIER"/>
    <property type="match status" value="1"/>
</dbReference>
<dbReference type="Pfam" id="PF07993">
    <property type="entry name" value="NAD_binding_4"/>
    <property type="match status" value="1"/>
</dbReference>
<dbReference type="InterPro" id="IPR000873">
    <property type="entry name" value="AMP-dep_synth/lig_dom"/>
</dbReference>
<evidence type="ECO:0000259" key="4">
    <source>
        <dbReference type="PROSITE" id="PS50075"/>
    </source>
</evidence>
<dbReference type="InterPro" id="IPR036291">
    <property type="entry name" value="NAD(P)-bd_dom_sf"/>
</dbReference>
<dbReference type="NCBIfam" id="TIGR01746">
    <property type="entry name" value="Thioester-redct"/>
    <property type="match status" value="1"/>
</dbReference>
<dbReference type="PROSITE" id="PS00455">
    <property type="entry name" value="AMP_BINDING"/>
    <property type="match status" value="1"/>
</dbReference>
<dbReference type="AlphaFoldDB" id="A0A5N6TPL8"/>
<dbReference type="Pfam" id="PF00550">
    <property type="entry name" value="PP-binding"/>
    <property type="match status" value="1"/>
</dbReference>
<proteinExistence type="inferred from homology"/>
<evidence type="ECO:0000256" key="3">
    <source>
        <dbReference type="ARBA" id="ARBA00029454"/>
    </source>
</evidence>
<dbReference type="InterPro" id="IPR010080">
    <property type="entry name" value="Thioester_reductase-like_dom"/>
</dbReference>
<dbReference type="Pfam" id="PF00501">
    <property type="entry name" value="AMP-binding"/>
    <property type="match status" value="1"/>
</dbReference>
<keyword evidence="1" id="KW-0596">Phosphopantetheine</keyword>
<dbReference type="PANTHER" id="PTHR44845:SF6">
    <property type="entry name" value="BETA-ALANINE-ACTIVATING ENZYME"/>
    <property type="match status" value="1"/>
</dbReference>
<dbReference type="EMBL" id="ML742176">
    <property type="protein sequence ID" value="KAE8148089.1"/>
    <property type="molecule type" value="Genomic_DNA"/>
</dbReference>
<evidence type="ECO:0000313" key="5">
    <source>
        <dbReference type="EMBL" id="KAE8148089.1"/>
    </source>
</evidence>
<dbReference type="CDD" id="cd05235">
    <property type="entry name" value="SDR_e1"/>
    <property type="match status" value="1"/>
</dbReference>
<dbReference type="Gene3D" id="3.30.300.30">
    <property type="match status" value="1"/>
</dbReference>
<feature type="domain" description="Carrier" evidence="4">
    <location>
        <begin position="516"/>
        <end position="591"/>
    </location>
</feature>
<dbReference type="InterPro" id="IPR036736">
    <property type="entry name" value="ACP-like_sf"/>
</dbReference>
<dbReference type="Pfam" id="PF13193">
    <property type="entry name" value="AMP-binding_C"/>
    <property type="match status" value="1"/>
</dbReference>
<dbReference type="SUPFAM" id="SSF51735">
    <property type="entry name" value="NAD(P)-binding Rossmann-fold domains"/>
    <property type="match status" value="1"/>
</dbReference>
<dbReference type="InterPro" id="IPR042099">
    <property type="entry name" value="ANL_N_sf"/>
</dbReference>
<protein>
    <recommendedName>
        <fullName evidence="4">Carrier domain-containing protein</fullName>
    </recommendedName>
</protein>
<dbReference type="InterPro" id="IPR013120">
    <property type="entry name" value="FAR_NAD-bd"/>
</dbReference>
<reference evidence="5 6" key="1">
    <citation type="submission" date="2019-04" db="EMBL/GenBank/DDBJ databases">
        <title>Friends and foes A comparative genomics study of 23 Aspergillus species from section Flavi.</title>
        <authorList>
            <consortium name="DOE Joint Genome Institute"/>
            <person name="Kjaerbolling I."/>
            <person name="Vesth T."/>
            <person name="Frisvad J.C."/>
            <person name="Nybo J.L."/>
            <person name="Theobald S."/>
            <person name="Kildgaard S."/>
            <person name="Isbrandt T."/>
            <person name="Kuo A."/>
            <person name="Sato A."/>
            <person name="Lyhne E.K."/>
            <person name="Kogle M.E."/>
            <person name="Wiebenga A."/>
            <person name="Kun R.S."/>
            <person name="Lubbers R.J."/>
            <person name="Makela M.R."/>
            <person name="Barry K."/>
            <person name="Chovatia M."/>
            <person name="Clum A."/>
            <person name="Daum C."/>
            <person name="Haridas S."/>
            <person name="He G."/>
            <person name="LaButti K."/>
            <person name="Lipzen A."/>
            <person name="Mondo S."/>
            <person name="Riley R."/>
            <person name="Salamov A."/>
            <person name="Simmons B.A."/>
            <person name="Magnuson J.K."/>
            <person name="Henrissat B."/>
            <person name="Mortensen U.H."/>
            <person name="Larsen T.O."/>
            <person name="Devries R.P."/>
            <person name="Grigoriev I.V."/>
            <person name="Machida M."/>
            <person name="Baker S.E."/>
            <person name="Andersen M.R."/>
        </authorList>
    </citation>
    <scope>NUCLEOTIDE SEQUENCE [LARGE SCALE GENOMIC DNA]</scope>
    <source>
        <strain evidence="5 6">IBT 18842</strain>
    </source>
</reference>
<dbReference type="InterPro" id="IPR009081">
    <property type="entry name" value="PP-bd_ACP"/>
</dbReference>
<dbReference type="Gene3D" id="1.10.1200.10">
    <property type="entry name" value="ACP-like"/>
    <property type="match status" value="1"/>
</dbReference>
<dbReference type="InterPro" id="IPR045851">
    <property type="entry name" value="AMP-bd_C_sf"/>
</dbReference>
<dbReference type="SUPFAM" id="SSF47336">
    <property type="entry name" value="ACP-like"/>
    <property type="match status" value="1"/>
</dbReference>
<dbReference type="OrthoDB" id="408177at2759"/>
<name>A0A5N6TPL8_ASPAV</name>
<dbReference type="Proteomes" id="UP000325780">
    <property type="component" value="Unassembled WGS sequence"/>
</dbReference>
<evidence type="ECO:0000256" key="1">
    <source>
        <dbReference type="ARBA" id="ARBA00022450"/>
    </source>
</evidence>
<dbReference type="Gene3D" id="3.40.50.12780">
    <property type="entry name" value="N-terminal domain of ligase-like"/>
    <property type="match status" value="1"/>
</dbReference>
<keyword evidence="6" id="KW-1185">Reference proteome</keyword>
<organism evidence="5 6">
    <name type="scientific">Aspergillus avenaceus</name>
    <dbReference type="NCBI Taxonomy" id="36643"/>
    <lineage>
        <taxon>Eukaryota</taxon>
        <taxon>Fungi</taxon>
        <taxon>Dikarya</taxon>
        <taxon>Ascomycota</taxon>
        <taxon>Pezizomycotina</taxon>
        <taxon>Eurotiomycetes</taxon>
        <taxon>Eurotiomycetidae</taxon>
        <taxon>Eurotiales</taxon>
        <taxon>Aspergillaceae</taxon>
        <taxon>Aspergillus</taxon>
        <taxon>Aspergillus subgen. Circumdati</taxon>
    </lineage>
</organism>